<evidence type="ECO:0000313" key="1">
    <source>
        <dbReference type="EMBL" id="RJF74521.1"/>
    </source>
</evidence>
<protein>
    <submittedName>
        <fullName evidence="1">Uncharacterized protein</fullName>
    </submittedName>
</protein>
<dbReference type="OrthoDB" id="9933144at2"/>
<dbReference type="RefSeq" id="WP_119761539.1">
    <property type="nucleotide sequence ID" value="NZ_QYUJ01000010.1"/>
</dbReference>
<proteinExistence type="predicted"/>
<organism evidence="1 2">
    <name type="scientific">Deinococcus cavernae</name>
    <dbReference type="NCBI Taxonomy" id="2320857"/>
    <lineage>
        <taxon>Bacteria</taxon>
        <taxon>Thermotogati</taxon>
        <taxon>Deinococcota</taxon>
        <taxon>Deinococci</taxon>
        <taxon>Deinococcales</taxon>
        <taxon>Deinococcaceae</taxon>
        <taxon>Deinococcus</taxon>
    </lineage>
</organism>
<reference evidence="1 2" key="1">
    <citation type="submission" date="2018-09" db="EMBL/GenBank/DDBJ databases">
        <authorList>
            <person name="Zhu H."/>
        </authorList>
    </citation>
    <scope>NUCLEOTIDE SEQUENCE [LARGE SCALE GENOMIC DNA]</scope>
    <source>
        <strain evidence="1 2">K2S05-167</strain>
    </source>
</reference>
<keyword evidence="2" id="KW-1185">Reference proteome</keyword>
<accession>A0A418VEI7</accession>
<dbReference type="Proteomes" id="UP000286287">
    <property type="component" value="Unassembled WGS sequence"/>
</dbReference>
<sequence>MNEKTTALKTAIRSRLQARPVPAEDSERARALRYATAPEMFVPVLSTRFGPGYARRLRRELVPVYQATHALLHRLSYAQRLTPADLQDAVANWQRADHYLARARRLPRTYAGARARLIARDNESVAREVLEVLAARLNRAA</sequence>
<dbReference type="EMBL" id="QYUJ01000010">
    <property type="protein sequence ID" value="RJF74521.1"/>
    <property type="molecule type" value="Genomic_DNA"/>
</dbReference>
<comment type="caution">
    <text evidence="1">The sequence shown here is derived from an EMBL/GenBank/DDBJ whole genome shotgun (WGS) entry which is preliminary data.</text>
</comment>
<evidence type="ECO:0000313" key="2">
    <source>
        <dbReference type="Proteomes" id="UP000286287"/>
    </source>
</evidence>
<name>A0A418VEI7_9DEIO</name>
<gene>
    <name evidence="1" type="ORF">D3875_04370</name>
</gene>
<dbReference type="AlphaFoldDB" id="A0A418VEI7"/>